<accession>A0AAN9RKQ3</accession>
<dbReference type="SUPFAM" id="SSF48464">
    <property type="entry name" value="ENTH/VHS domain"/>
    <property type="match status" value="1"/>
</dbReference>
<evidence type="ECO:0000256" key="7">
    <source>
        <dbReference type="ARBA" id="ARBA00023176"/>
    </source>
</evidence>
<evidence type="ECO:0000256" key="2">
    <source>
        <dbReference type="ARBA" id="ARBA00004555"/>
    </source>
</evidence>
<protein>
    <recommendedName>
        <fullName evidence="9">ENTH domain-containing protein</fullName>
    </recommendedName>
</protein>
<evidence type="ECO:0000256" key="3">
    <source>
        <dbReference type="ARBA" id="ARBA00004600"/>
    </source>
</evidence>
<keyword evidence="7" id="KW-0168">Coated pit</keyword>
<dbReference type="SUPFAM" id="SSF89009">
    <property type="entry name" value="GAT-like domain"/>
    <property type="match status" value="1"/>
</dbReference>
<evidence type="ECO:0000313" key="11">
    <source>
        <dbReference type="Proteomes" id="UP001386955"/>
    </source>
</evidence>
<sequence>MGVDIQGKLRLALGSMKDHASIGKAMMYHYQHDGFSNIEIAVLRATGHDNGTIDDKYMHEILFLVSNSPGSIPFLAERISRRLGKTKDHVVALKTLVLIHRLLRGGNRSFEQELCKAHVSGHLQICTRCFTKSSDHPSVGFLHNYAAYLEERMSWLINQAGKLEPVMSKGLEFRRYDEKFVDMAFRRLPKCQVLIDKVLECSPHDILCSDHSLAQAAMSNTLRESFQVYMIFSEGIAALVNMFFDLTASARGLACEILKKASLQSRKLHDLYESCKQVVENKNLDYPCVQIISMNHVQALEQLGSPQNELTASHVSLSSISRPPPISDHLTESKEIELTVETQESKRNEENIDINLSQTPTLLSWTLETKISMVWVVFEDEVPNESQVLPAQQKLGGVDAVSHIKSEYIRPSVFLNPFSSTFQTSMSSKV</sequence>
<dbReference type="Pfam" id="PF07651">
    <property type="entry name" value="ANTH"/>
    <property type="match status" value="1"/>
</dbReference>
<keyword evidence="8" id="KW-0968">Cytoplasmic vesicle</keyword>
<dbReference type="InterPro" id="IPR014712">
    <property type="entry name" value="ANTH_dom_sf"/>
</dbReference>
<dbReference type="EMBL" id="JAYMYS010000009">
    <property type="protein sequence ID" value="KAK7380180.1"/>
    <property type="molecule type" value="Genomic_DNA"/>
</dbReference>
<dbReference type="GO" id="GO:0006900">
    <property type="term" value="P:vesicle budding from membrane"/>
    <property type="evidence" value="ECO:0007669"/>
    <property type="project" value="TreeGrafter"/>
</dbReference>
<keyword evidence="11" id="KW-1185">Reference proteome</keyword>
<dbReference type="GO" id="GO:0072583">
    <property type="term" value="P:clathrin-dependent endocytosis"/>
    <property type="evidence" value="ECO:0007669"/>
    <property type="project" value="InterPro"/>
</dbReference>
<dbReference type="GO" id="GO:0030136">
    <property type="term" value="C:clathrin-coated vesicle"/>
    <property type="evidence" value="ECO:0007669"/>
    <property type="project" value="UniProtKB-SubCell"/>
</dbReference>
<dbReference type="FunFam" id="1.25.40.90:FF:000033">
    <property type="entry name" value="putative clathrin assembly protein At1g33340"/>
    <property type="match status" value="1"/>
</dbReference>
<dbReference type="GO" id="GO:0005546">
    <property type="term" value="F:phosphatidylinositol-4,5-bisphosphate binding"/>
    <property type="evidence" value="ECO:0007669"/>
    <property type="project" value="TreeGrafter"/>
</dbReference>
<dbReference type="Proteomes" id="UP001386955">
    <property type="component" value="Unassembled WGS sequence"/>
</dbReference>
<dbReference type="AlphaFoldDB" id="A0AAN9RKQ3"/>
<dbReference type="InterPro" id="IPR011417">
    <property type="entry name" value="ANTH_dom"/>
</dbReference>
<dbReference type="PANTHER" id="PTHR22951">
    <property type="entry name" value="CLATHRIN ASSEMBLY PROTEIN"/>
    <property type="match status" value="1"/>
</dbReference>
<evidence type="ECO:0000256" key="4">
    <source>
        <dbReference type="ARBA" id="ARBA00022583"/>
    </source>
</evidence>
<evidence type="ECO:0000256" key="5">
    <source>
        <dbReference type="ARBA" id="ARBA00023034"/>
    </source>
</evidence>
<dbReference type="GO" id="GO:0005794">
    <property type="term" value="C:Golgi apparatus"/>
    <property type="evidence" value="ECO:0007669"/>
    <property type="project" value="UniProtKB-SubCell"/>
</dbReference>
<dbReference type="GO" id="GO:0000149">
    <property type="term" value="F:SNARE binding"/>
    <property type="evidence" value="ECO:0007669"/>
    <property type="project" value="TreeGrafter"/>
</dbReference>
<evidence type="ECO:0000256" key="1">
    <source>
        <dbReference type="ARBA" id="ARBA00004132"/>
    </source>
</evidence>
<dbReference type="SMART" id="SM00273">
    <property type="entry name" value="ENTH"/>
    <property type="match status" value="1"/>
</dbReference>
<organism evidence="10 11">
    <name type="scientific">Psophocarpus tetragonolobus</name>
    <name type="common">Winged bean</name>
    <name type="synonym">Dolichos tetragonolobus</name>
    <dbReference type="NCBI Taxonomy" id="3891"/>
    <lineage>
        <taxon>Eukaryota</taxon>
        <taxon>Viridiplantae</taxon>
        <taxon>Streptophyta</taxon>
        <taxon>Embryophyta</taxon>
        <taxon>Tracheophyta</taxon>
        <taxon>Spermatophyta</taxon>
        <taxon>Magnoliopsida</taxon>
        <taxon>eudicotyledons</taxon>
        <taxon>Gunneridae</taxon>
        <taxon>Pentapetalae</taxon>
        <taxon>rosids</taxon>
        <taxon>fabids</taxon>
        <taxon>Fabales</taxon>
        <taxon>Fabaceae</taxon>
        <taxon>Papilionoideae</taxon>
        <taxon>50 kb inversion clade</taxon>
        <taxon>NPAAA clade</taxon>
        <taxon>indigoferoid/millettioid clade</taxon>
        <taxon>Phaseoleae</taxon>
        <taxon>Psophocarpus</taxon>
    </lineage>
</organism>
<comment type="caution">
    <text evidence="10">The sequence shown here is derived from an EMBL/GenBank/DDBJ whole genome shotgun (WGS) entry which is preliminary data.</text>
</comment>
<gene>
    <name evidence="10" type="ORF">VNO78_32657</name>
</gene>
<dbReference type="GO" id="GO:0048268">
    <property type="term" value="P:clathrin coat assembly"/>
    <property type="evidence" value="ECO:0007669"/>
    <property type="project" value="InterPro"/>
</dbReference>
<dbReference type="GO" id="GO:0005905">
    <property type="term" value="C:clathrin-coated pit"/>
    <property type="evidence" value="ECO:0007669"/>
    <property type="project" value="UniProtKB-SubCell"/>
</dbReference>
<feature type="domain" description="ENTH" evidence="9">
    <location>
        <begin position="30"/>
        <end position="163"/>
    </location>
</feature>
<dbReference type="Gene3D" id="1.25.40.90">
    <property type="match status" value="1"/>
</dbReference>
<dbReference type="FunFam" id="1.20.58.150:FF:000008">
    <property type="entry name" value="Putative clathrin assembly protein At1g33340"/>
    <property type="match status" value="1"/>
</dbReference>
<dbReference type="GO" id="GO:0032050">
    <property type="term" value="F:clathrin heavy chain binding"/>
    <property type="evidence" value="ECO:0007669"/>
    <property type="project" value="TreeGrafter"/>
</dbReference>
<proteinExistence type="predicted"/>
<dbReference type="InterPro" id="IPR013809">
    <property type="entry name" value="ENTH"/>
</dbReference>
<name>A0AAN9RKQ3_PSOTE</name>
<dbReference type="InterPro" id="IPR008942">
    <property type="entry name" value="ENTH_VHS"/>
</dbReference>
<dbReference type="InterPro" id="IPR048050">
    <property type="entry name" value="ANTH_N_plant"/>
</dbReference>
<dbReference type="InterPro" id="IPR045192">
    <property type="entry name" value="AP180-like"/>
</dbReference>
<dbReference type="Gene3D" id="1.20.58.150">
    <property type="entry name" value="ANTH domain"/>
    <property type="match status" value="1"/>
</dbReference>
<keyword evidence="5" id="KW-0333">Golgi apparatus</keyword>
<dbReference type="PANTHER" id="PTHR22951:SF70">
    <property type="entry name" value="OS11G0244600 PROTEIN"/>
    <property type="match status" value="1"/>
</dbReference>
<evidence type="ECO:0000256" key="8">
    <source>
        <dbReference type="ARBA" id="ARBA00023329"/>
    </source>
</evidence>
<evidence type="ECO:0000259" key="9">
    <source>
        <dbReference type="PROSITE" id="PS50942"/>
    </source>
</evidence>
<dbReference type="GO" id="GO:0005545">
    <property type="term" value="F:1-phosphatidylinositol binding"/>
    <property type="evidence" value="ECO:0007669"/>
    <property type="project" value="InterPro"/>
</dbReference>
<keyword evidence="4" id="KW-0254">Endocytosis</keyword>
<comment type="subcellular location">
    <subcellularLocation>
        <location evidence="1">Cytoplasmic vesicle</location>
        <location evidence="1">Clathrin-coated vesicle</location>
    </subcellularLocation>
    <subcellularLocation>
        <location evidence="2">Golgi apparatus</location>
    </subcellularLocation>
    <subcellularLocation>
        <location evidence="3">Membrane</location>
        <location evidence="3">Clathrin-coated pit</location>
    </subcellularLocation>
</comment>
<reference evidence="10 11" key="1">
    <citation type="submission" date="2024-01" db="EMBL/GenBank/DDBJ databases">
        <title>The genomes of 5 underutilized Papilionoideae crops provide insights into root nodulation and disease resistanc.</title>
        <authorList>
            <person name="Jiang F."/>
        </authorList>
    </citation>
    <scope>NUCLEOTIDE SEQUENCE [LARGE SCALE GENOMIC DNA]</scope>
    <source>
        <strain evidence="10">DUOXIRENSHENG_FW03</strain>
        <tissue evidence="10">Leaves</tissue>
    </source>
</reference>
<dbReference type="CDD" id="cd16987">
    <property type="entry name" value="ANTH_N_AP180_plant"/>
    <property type="match status" value="1"/>
</dbReference>
<keyword evidence="6" id="KW-0472">Membrane</keyword>
<evidence type="ECO:0000313" key="10">
    <source>
        <dbReference type="EMBL" id="KAK7380180.1"/>
    </source>
</evidence>
<evidence type="ECO:0000256" key="6">
    <source>
        <dbReference type="ARBA" id="ARBA00023136"/>
    </source>
</evidence>
<dbReference type="PROSITE" id="PS50942">
    <property type="entry name" value="ENTH"/>
    <property type="match status" value="1"/>
</dbReference>